<organism evidence="3">
    <name type="scientific">Oryza sativa subsp. japonica</name>
    <name type="common">Rice</name>
    <dbReference type="NCBI Taxonomy" id="39947"/>
    <lineage>
        <taxon>Eukaryota</taxon>
        <taxon>Viridiplantae</taxon>
        <taxon>Streptophyta</taxon>
        <taxon>Embryophyta</taxon>
        <taxon>Tracheophyta</taxon>
        <taxon>Spermatophyta</taxon>
        <taxon>Magnoliopsida</taxon>
        <taxon>Liliopsida</taxon>
        <taxon>Poales</taxon>
        <taxon>Poaceae</taxon>
        <taxon>BOP clade</taxon>
        <taxon>Oryzoideae</taxon>
        <taxon>Oryzeae</taxon>
        <taxon>Oryzinae</taxon>
        <taxon>Oryza</taxon>
        <taxon>Oryza sativa</taxon>
    </lineage>
</organism>
<proteinExistence type="predicted"/>
<evidence type="ECO:0000259" key="2">
    <source>
        <dbReference type="Pfam" id="PF06882"/>
    </source>
</evidence>
<reference evidence="3" key="1">
    <citation type="journal article" date="2002" name="Nature">
        <title>The genome sequence and structure of rice chromosome 1.</title>
        <authorList>
            <person name="Sasaki T."/>
            <person name="Matsumoto T."/>
            <person name="Yamamoto K."/>
            <person name="Sakata K."/>
            <person name="Baba T."/>
            <person name="Katayose Y."/>
            <person name="Wu J."/>
            <person name="Niimura Y."/>
            <person name="Cheng Z."/>
            <person name="Nagamura Y."/>
            <person name="Antonio B.A."/>
            <person name="Kanamori H."/>
            <person name="Hosokawa S."/>
            <person name="Masukawa M."/>
            <person name="Arikawa K."/>
            <person name="Chiden Y."/>
            <person name="Hayashi M."/>
            <person name="Okamoto M."/>
            <person name="Ando T."/>
            <person name="Aoki H."/>
            <person name="Arita K."/>
            <person name="Hamada M."/>
            <person name="Harada C."/>
            <person name="Hijishita S."/>
            <person name="Honda M."/>
            <person name="Ichikawa Y."/>
            <person name="Idonuma A."/>
            <person name="Iijima M."/>
            <person name="Ikeda M."/>
            <person name="Ikeno M."/>
            <person name="Itoh S."/>
            <person name="Itoh T."/>
            <person name="Itoh Y."/>
            <person name="Itoh Y."/>
            <person name="Iwabuchi A."/>
            <person name="Kamiya K."/>
            <person name="Karasawa W."/>
            <person name="Katagiri S."/>
            <person name="Kikuta A."/>
            <person name="Kobayashi N."/>
            <person name="Kono I."/>
            <person name="Machita K."/>
            <person name="Maehara T."/>
            <person name="Mizuno H."/>
            <person name="Mizubayashi T."/>
            <person name="Mukai Y."/>
            <person name="Nagasaki H."/>
            <person name="Nakashima M."/>
            <person name="Nakama Y."/>
            <person name="Nakamichi Y."/>
            <person name="Nakamura M."/>
            <person name="Namiki N."/>
            <person name="Negishi M."/>
            <person name="Ohta I."/>
            <person name="Ono N."/>
            <person name="Saji S."/>
            <person name="Sakai K."/>
            <person name="Shibata M."/>
            <person name="Shimokawa T."/>
            <person name="Shomura A."/>
            <person name="Song J."/>
            <person name="Takazaki Y."/>
            <person name="Terasawa K."/>
            <person name="Tsuji K."/>
            <person name="Waki K."/>
            <person name="Yamagata H."/>
            <person name="Yamane H."/>
            <person name="Yoshiki S."/>
            <person name="Yoshihara R."/>
            <person name="Yukawa K."/>
            <person name="Zhong H."/>
            <person name="Iwama H."/>
            <person name="Endo T."/>
            <person name="Ito H."/>
            <person name="Hahn J.H."/>
            <person name="Kim H.I."/>
            <person name="Eun M.Y."/>
            <person name="Yano M."/>
            <person name="Jiang J."/>
            <person name="Gojobori T."/>
        </authorList>
    </citation>
    <scope>NUCLEOTIDE SEQUENCE [LARGE SCALE GENOMIC DNA]</scope>
</reference>
<accession>Q5JLI5</accession>
<feature type="compositionally biased region" description="Basic and acidic residues" evidence="1">
    <location>
        <begin position="291"/>
        <end position="302"/>
    </location>
</feature>
<feature type="compositionally biased region" description="Basic and acidic residues" evidence="1">
    <location>
        <begin position="45"/>
        <end position="57"/>
    </location>
</feature>
<feature type="domain" description="DUF1263" evidence="2">
    <location>
        <begin position="1"/>
        <end position="39"/>
    </location>
</feature>
<sequence length="302" mass="32057">MKPGIYLTRTNMPSLGGNTLAPAGDERLEALVLTGWSEAPAAGGRSDDGRAAGERGGKVRAAVGGGAAPGGERSGRASVADEFDVVPPADSRVAATHIAYHFAAAGGAAAAEHGGGQSNPVLVVLLPFIGSERKAKQIAPQQRKASGRSRGSCAGIVMPSQESELTITNPGDVIASTYYMRARECDAGALREELWSVKAKLELAETKAVAAGALAEKAREVYERDREDMRCVVLYRYQHLNLARIVVTLSGDEAGTSAARCRSASARAHRRTLPPLASRRPLSLKKRREKRREGEEEKKMCN</sequence>
<protein>
    <recommendedName>
        <fullName evidence="2">DUF1263 domain-containing protein</fullName>
    </recommendedName>
</protein>
<dbReference type="InterPro" id="IPR010685">
    <property type="entry name" value="DUF1263"/>
</dbReference>
<dbReference type="AlphaFoldDB" id="Q5JLI5"/>
<feature type="region of interest" description="Disordered" evidence="1">
    <location>
        <begin position="260"/>
        <end position="302"/>
    </location>
</feature>
<gene>
    <name evidence="3" type="primary">OJ1029_F04.9</name>
</gene>
<evidence type="ECO:0000256" key="1">
    <source>
        <dbReference type="SAM" id="MobiDB-lite"/>
    </source>
</evidence>
<feature type="region of interest" description="Disordered" evidence="1">
    <location>
        <begin position="39"/>
        <end position="75"/>
    </location>
</feature>
<dbReference type="Proteomes" id="UP000817658">
    <property type="component" value="Chromosome 1"/>
</dbReference>
<name>Q5JLI5_ORYSJ</name>
<evidence type="ECO:0000313" key="3">
    <source>
        <dbReference type="EMBL" id="BAD87672.1"/>
    </source>
</evidence>
<dbReference type="EMBL" id="AP003445">
    <property type="protein sequence ID" value="BAD87672.1"/>
    <property type="molecule type" value="Genomic_DNA"/>
</dbReference>
<dbReference type="Pfam" id="PF06882">
    <property type="entry name" value="DUF1263"/>
    <property type="match status" value="1"/>
</dbReference>